<name>A0A8S8XDV9_9PROT</name>
<keyword evidence="2" id="KW-1185">Reference proteome</keyword>
<evidence type="ECO:0000313" key="1">
    <source>
        <dbReference type="EMBL" id="GIL40041.1"/>
    </source>
</evidence>
<dbReference type="PANTHER" id="PTHR12475:SF4">
    <property type="entry name" value="PROTEIN THEM6"/>
    <property type="match status" value="1"/>
</dbReference>
<dbReference type="Gene3D" id="3.10.129.10">
    <property type="entry name" value="Hotdog Thioesterase"/>
    <property type="match status" value="1"/>
</dbReference>
<gene>
    <name evidence="1" type="ORF">TMPK1_22780</name>
</gene>
<dbReference type="RefSeq" id="WP_420243150.1">
    <property type="nucleotide sequence ID" value="NZ_BOPV01000001.1"/>
</dbReference>
<evidence type="ECO:0008006" key="3">
    <source>
        <dbReference type="Google" id="ProtNLM"/>
    </source>
</evidence>
<accession>A0A8S8XDV9</accession>
<dbReference type="CDD" id="cd00586">
    <property type="entry name" value="4HBT"/>
    <property type="match status" value="1"/>
</dbReference>
<comment type="caution">
    <text evidence="1">The sequence shown here is derived from an EMBL/GenBank/DDBJ whole genome shotgun (WGS) entry which is preliminary data.</text>
</comment>
<dbReference type="EMBL" id="BOPV01000001">
    <property type="protein sequence ID" value="GIL40041.1"/>
    <property type="molecule type" value="Genomic_DNA"/>
</dbReference>
<dbReference type="InterPro" id="IPR029069">
    <property type="entry name" value="HotDog_dom_sf"/>
</dbReference>
<organism evidence="1 2">
    <name type="scientific">Roseiterribacter gracilis</name>
    <dbReference type="NCBI Taxonomy" id="2812848"/>
    <lineage>
        <taxon>Bacteria</taxon>
        <taxon>Pseudomonadati</taxon>
        <taxon>Pseudomonadota</taxon>
        <taxon>Alphaproteobacteria</taxon>
        <taxon>Rhodospirillales</taxon>
        <taxon>Roseiterribacteraceae</taxon>
        <taxon>Roseiterribacter</taxon>
    </lineage>
</organism>
<protein>
    <recommendedName>
        <fullName evidence="3">Thioesterase</fullName>
    </recommendedName>
</protein>
<dbReference type="SUPFAM" id="SSF54637">
    <property type="entry name" value="Thioesterase/thiol ester dehydrase-isomerase"/>
    <property type="match status" value="1"/>
</dbReference>
<dbReference type="Pfam" id="PF13279">
    <property type="entry name" value="4HBT_2"/>
    <property type="match status" value="1"/>
</dbReference>
<proteinExistence type="predicted"/>
<dbReference type="PANTHER" id="PTHR12475">
    <property type="match status" value="1"/>
</dbReference>
<sequence>MSLFVRLVAVILGALYGRKLGPMEESRLAMRVWLTDLDPNLHMNNGRYLTVMDLGRFDLMIRIGLARTAMKKRWMPVVAAAQIRYRRSLAPFERYTLTTKLLSWDGKWFYLEQQFVRRDGSVAALAWVKVAIRKPGGTVDADELQQAMGLALVPLPLAPNVARWIELTNEPSKIANAA</sequence>
<dbReference type="Proteomes" id="UP000681075">
    <property type="component" value="Unassembled WGS sequence"/>
</dbReference>
<dbReference type="AlphaFoldDB" id="A0A8S8XDV9"/>
<reference evidence="1" key="1">
    <citation type="submission" date="2021-02" db="EMBL/GenBank/DDBJ databases">
        <title>Genome sequence of Rhodospirillales sp. strain TMPK1 isolated from soil.</title>
        <authorList>
            <person name="Nakai R."/>
            <person name="Kusada H."/>
            <person name="Tamaki H."/>
        </authorList>
    </citation>
    <scope>NUCLEOTIDE SEQUENCE</scope>
    <source>
        <strain evidence="1">TMPK1</strain>
    </source>
</reference>
<evidence type="ECO:0000313" key="2">
    <source>
        <dbReference type="Proteomes" id="UP000681075"/>
    </source>
</evidence>
<dbReference type="InterPro" id="IPR051490">
    <property type="entry name" value="THEM6_lcsJ_thioesterase"/>
</dbReference>